<feature type="region of interest" description="Disordered" evidence="1">
    <location>
        <begin position="1"/>
        <end position="20"/>
    </location>
</feature>
<comment type="caution">
    <text evidence="2">The sequence shown here is derived from an EMBL/GenBank/DDBJ whole genome shotgun (WGS) entry which is preliminary data.</text>
</comment>
<protein>
    <submittedName>
        <fullName evidence="2">Uncharacterized protein</fullName>
    </submittedName>
</protein>
<proteinExistence type="predicted"/>
<evidence type="ECO:0000313" key="2">
    <source>
        <dbReference type="EMBL" id="CCG40148.1"/>
    </source>
</evidence>
<organism evidence="2 3">
    <name type="scientific">Magnetospirillum molischianum DSM 120</name>
    <dbReference type="NCBI Taxonomy" id="1150626"/>
    <lineage>
        <taxon>Bacteria</taxon>
        <taxon>Pseudomonadati</taxon>
        <taxon>Pseudomonadota</taxon>
        <taxon>Alphaproteobacteria</taxon>
        <taxon>Rhodospirillales</taxon>
        <taxon>Rhodospirillaceae</taxon>
        <taxon>Magnetospirillum</taxon>
    </lineage>
</organism>
<evidence type="ECO:0000313" key="3">
    <source>
        <dbReference type="Proteomes" id="UP000004169"/>
    </source>
</evidence>
<dbReference type="EMBL" id="CAHP01000010">
    <property type="protein sequence ID" value="CCG40148.1"/>
    <property type="molecule type" value="Genomic_DNA"/>
</dbReference>
<name>H8FP60_MAGML</name>
<accession>H8FP60</accession>
<reference evidence="2 3" key="1">
    <citation type="journal article" date="2012" name="J. Bacteriol.">
        <title>Draft Genome Sequence of the Purple Photosynthetic Bacterium Phaeospirillum molischianum DSM120, a Particularly Versatile Bacterium.</title>
        <authorList>
            <person name="Duquesne K."/>
            <person name="Prima V."/>
            <person name="Ji B."/>
            <person name="Rouy Z."/>
            <person name="Medigue C."/>
            <person name="Talla E."/>
            <person name="Sturgis J.N."/>
        </authorList>
    </citation>
    <scope>NUCLEOTIDE SEQUENCE [LARGE SCALE GENOMIC DNA]</scope>
    <source>
        <strain evidence="3">DSM120</strain>
    </source>
</reference>
<dbReference type="AlphaFoldDB" id="H8FP60"/>
<feature type="compositionally biased region" description="Low complexity" evidence="1">
    <location>
        <begin position="147"/>
        <end position="158"/>
    </location>
</feature>
<sequence>MHGGKSTGPKDTAAMEGNQRAVRHGVWSRLLTEDDREFLALPQAERLAILQGTAELRAFRAHQAAPVPEASPDDGDDEGKTSGGSLDAAFNRNARTAGALARTRVMIAQAAADGVALPGDQVAGDDDDVEAVTEDERTARLVAILDAGAAPGDGDPPGTSAVDTGQPAADRGPVKPG</sequence>
<evidence type="ECO:0000256" key="1">
    <source>
        <dbReference type="SAM" id="MobiDB-lite"/>
    </source>
</evidence>
<feature type="region of interest" description="Disordered" evidence="1">
    <location>
        <begin position="147"/>
        <end position="177"/>
    </location>
</feature>
<keyword evidence="3" id="KW-1185">Reference proteome</keyword>
<dbReference type="Proteomes" id="UP000004169">
    <property type="component" value="Unassembled WGS sequence"/>
</dbReference>
<gene>
    <name evidence="2" type="ORF">PHAMO_180117</name>
</gene>
<feature type="region of interest" description="Disordered" evidence="1">
    <location>
        <begin position="60"/>
        <end position="89"/>
    </location>
</feature>
<dbReference type="STRING" id="1150626.PHAMO_180117"/>